<sequence length="262" mass="30368">MDVVSYTEDIRRTWKTRRVLGEPVPNRFRPECSREYKEWLKKSLAGTIEPGPNVPHIIADVGAKHQIRLHRLQEKYDKNELDHQRRHSEDAKVIAQLKQELRRARKGEIAVKMEKGKNVEVKTTEESLRMKLRRLKQEIREMGERGIEVELATVAVQAKSAALDAELMAKMARYAVINEETVAMRKEHDAFNNDITTRLQKLYGKYPFFHQEATNSGPEGTGPESVEEELEEEIVYRPPFKGRLKEENGETAPETYEFTPRG</sequence>
<dbReference type="Proteomes" id="UP000011115">
    <property type="component" value="Unassembled WGS sequence"/>
</dbReference>
<dbReference type="Gramene" id="PGSC0003DMT400070619">
    <property type="protein sequence ID" value="PGSC0003DMT400070619"/>
    <property type="gene ID" value="PGSC0003DMG400027452"/>
</dbReference>
<name>M1CMG0_SOLTU</name>
<dbReference type="HOGENOM" id="CLU_1063228_0_0_1"/>
<dbReference type="InParanoid" id="M1CMG0"/>
<keyword evidence="1" id="KW-0175">Coiled coil</keyword>
<proteinExistence type="predicted"/>
<evidence type="ECO:0000313" key="4">
    <source>
        <dbReference type="Proteomes" id="UP000011115"/>
    </source>
</evidence>
<dbReference type="AlphaFoldDB" id="M1CMG0"/>
<reference evidence="4" key="1">
    <citation type="journal article" date="2011" name="Nature">
        <title>Genome sequence and analysis of the tuber crop potato.</title>
        <authorList>
            <consortium name="The Potato Genome Sequencing Consortium"/>
        </authorList>
    </citation>
    <scope>NUCLEOTIDE SEQUENCE [LARGE SCALE GENOMIC DNA]</scope>
    <source>
        <strain evidence="4">cv. DM1-3 516 R44</strain>
    </source>
</reference>
<reference evidence="3" key="2">
    <citation type="submission" date="2015-06" db="UniProtKB">
        <authorList>
            <consortium name="EnsemblPlants"/>
        </authorList>
    </citation>
    <scope>IDENTIFICATION</scope>
    <source>
        <strain evidence="3">DM1-3 516 R44</strain>
    </source>
</reference>
<evidence type="ECO:0000256" key="2">
    <source>
        <dbReference type="SAM" id="MobiDB-lite"/>
    </source>
</evidence>
<accession>M1CMG0</accession>
<dbReference type="EnsemblPlants" id="PGSC0003DMT400070619">
    <property type="protein sequence ID" value="PGSC0003DMT400070619"/>
    <property type="gene ID" value="PGSC0003DMG400027452"/>
</dbReference>
<dbReference type="PaxDb" id="4113-PGSC0003DMT400070619"/>
<organism evidence="3 4">
    <name type="scientific">Solanum tuberosum</name>
    <name type="common">Potato</name>
    <dbReference type="NCBI Taxonomy" id="4113"/>
    <lineage>
        <taxon>Eukaryota</taxon>
        <taxon>Viridiplantae</taxon>
        <taxon>Streptophyta</taxon>
        <taxon>Embryophyta</taxon>
        <taxon>Tracheophyta</taxon>
        <taxon>Spermatophyta</taxon>
        <taxon>Magnoliopsida</taxon>
        <taxon>eudicotyledons</taxon>
        <taxon>Gunneridae</taxon>
        <taxon>Pentapetalae</taxon>
        <taxon>asterids</taxon>
        <taxon>lamiids</taxon>
        <taxon>Solanales</taxon>
        <taxon>Solanaceae</taxon>
        <taxon>Solanoideae</taxon>
        <taxon>Solaneae</taxon>
        <taxon>Solanum</taxon>
    </lineage>
</organism>
<evidence type="ECO:0000313" key="3">
    <source>
        <dbReference type="EnsemblPlants" id="PGSC0003DMT400070619"/>
    </source>
</evidence>
<protein>
    <submittedName>
        <fullName evidence="3">Uncharacterized protein</fullName>
    </submittedName>
</protein>
<feature type="coiled-coil region" evidence="1">
    <location>
        <begin position="118"/>
        <end position="145"/>
    </location>
</feature>
<evidence type="ECO:0000256" key="1">
    <source>
        <dbReference type="SAM" id="Coils"/>
    </source>
</evidence>
<feature type="region of interest" description="Disordered" evidence="2">
    <location>
        <begin position="210"/>
        <end position="262"/>
    </location>
</feature>
<keyword evidence="4" id="KW-1185">Reference proteome</keyword>